<dbReference type="EMBL" id="JAJJMB010008983">
    <property type="protein sequence ID" value="KAI3917744.1"/>
    <property type="molecule type" value="Genomic_DNA"/>
</dbReference>
<gene>
    <name evidence="1" type="ORF">MKW98_021506</name>
</gene>
<reference evidence="1" key="1">
    <citation type="submission" date="2022-04" db="EMBL/GenBank/DDBJ databases">
        <title>A functionally conserved STORR gene fusion in Papaver species that diverged 16.8 million years ago.</title>
        <authorList>
            <person name="Catania T."/>
        </authorList>
    </citation>
    <scope>NUCLEOTIDE SEQUENCE</scope>
    <source>
        <strain evidence="1">S-188037</strain>
    </source>
</reference>
<dbReference type="Proteomes" id="UP001202328">
    <property type="component" value="Unassembled WGS sequence"/>
</dbReference>
<sequence length="163" mass="18941">VIREVPQPENLDTKKFGSIKYVDVLDECLCVLYSNSAGFEVWVMKECGKRESWTKMYNISELILLEAISFVYLRKIVCLKTGEILPEVQYDFFSTAAVVLYNPKNETALVLKLHKNFEHTKLRSPFYRYVKSLVKLHPGPYVRGNDQQKALSIRDSTEKRADR</sequence>
<evidence type="ECO:0000313" key="1">
    <source>
        <dbReference type="EMBL" id="KAI3917744.1"/>
    </source>
</evidence>
<dbReference type="AlphaFoldDB" id="A0AAD4SQC8"/>
<evidence type="ECO:0000313" key="2">
    <source>
        <dbReference type="Proteomes" id="UP001202328"/>
    </source>
</evidence>
<organism evidence="1 2">
    <name type="scientific">Papaver atlanticum</name>
    <dbReference type="NCBI Taxonomy" id="357466"/>
    <lineage>
        <taxon>Eukaryota</taxon>
        <taxon>Viridiplantae</taxon>
        <taxon>Streptophyta</taxon>
        <taxon>Embryophyta</taxon>
        <taxon>Tracheophyta</taxon>
        <taxon>Spermatophyta</taxon>
        <taxon>Magnoliopsida</taxon>
        <taxon>Ranunculales</taxon>
        <taxon>Papaveraceae</taxon>
        <taxon>Papaveroideae</taxon>
        <taxon>Papaver</taxon>
    </lineage>
</organism>
<comment type="caution">
    <text evidence="1">The sequence shown here is derived from an EMBL/GenBank/DDBJ whole genome shotgun (WGS) entry which is preliminary data.</text>
</comment>
<proteinExistence type="predicted"/>
<evidence type="ECO:0008006" key="3">
    <source>
        <dbReference type="Google" id="ProtNLM"/>
    </source>
</evidence>
<keyword evidence="2" id="KW-1185">Reference proteome</keyword>
<accession>A0AAD4SQC8</accession>
<name>A0AAD4SQC8_9MAGN</name>
<protein>
    <recommendedName>
        <fullName evidence="3">F-box protein</fullName>
    </recommendedName>
</protein>
<feature type="non-terminal residue" evidence="1">
    <location>
        <position position="1"/>
    </location>
</feature>